<keyword evidence="8" id="KW-1003">Cell membrane</keyword>
<evidence type="ECO:0000256" key="1">
    <source>
        <dbReference type="ARBA" id="ARBA00001698"/>
    </source>
</evidence>
<dbReference type="KEGG" id="pcm:AY601_4203"/>
<comment type="subcellular location">
    <subcellularLocation>
        <location evidence="2">Cell membrane</location>
        <topology evidence="2">Multi-pass membrane protein</topology>
    </subcellularLocation>
</comment>
<evidence type="ECO:0000256" key="3">
    <source>
        <dbReference type="ARBA" id="ARBA00005119"/>
    </source>
</evidence>
<keyword evidence="15 19" id="KW-0472">Membrane</keyword>
<evidence type="ECO:0000256" key="14">
    <source>
        <dbReference type="ARBA" id="ARBA00023098"/>
    </source>
</evidence>
<evidence type="ECO:0000313" key="21">
    <source>
        <dbReference type="Proteomes" id="UP000071561"/>
    </source>
</evidence>
<dbReference type="RefSeq" id="WP_068404699.1">
    <property type="nucleotide sequence ID" value="NZ_CP014504.1"/>
</dbReference>
<evidence type="ECO:0000313" key="20">
    <source>
        <dbReference type="EMBL" id="AMQ01052.1"/>
    </source>
</evidence>
<dbReference type="GO" id="GO:0005886">
    <property type="term" value="C:plasma membrane"/>
    <property type="evidence" value="ECO:0007669"/>
    <property type="project" value="UniProtKB-SubCell"/>
</dbReference>
<dbReference type="EC" id="2.7.7.41" evidence="6 18"/>
<evidence type="ECO:0000256" key="17">
    <source>
        <dbReference type="ARBA" id="ARBA00023264"/>
    </source>
</evidence>
<evidence type="ECO:0000256" key="4">
    <source>
        <dbReference type="ARBA" id="ARBA00005189"/>
    </source>
</evidence>
<keyword evidence="12 18" id="KW-0548">Nucleotidyltransferase</keyword>
<keyword evidence="10 18" id="KW-0808">Transferase</keyword>
<reference evidence="20 21" key="1">
    <citation type="submission" date="2016-03" db="EMBL/GenBank/DDBJ databases">
        <title>Complete genome sequence of Pedobacter cryoconitis PAMC 27485.</title>
        <authorList>
            <person name="Lee J."/>
            <person name="Kim O.-S."/>
        </authorList>
    </citation>
    <scope>NUCLEOTIDE SEQUENCE [LARGE SCALE GENOMIC DNA]</scope>
    <source>
        <strain evidence="20 21">PAMC 27485</strain>
    </source>
</reference>
<feature type="transmembrane region" description="Helical" evidence="19">
    <location>
        <begin position="142"/>
        <end position="159"/>
    </location>
</feature>
<dbReference type="EMBL" id="CP014504">
    <property type="protein sequence ID" value="AMQ01052.1"/>
    <property type="molecule type" value="Genomic_DNA"/>
</dbReference>
<evidence type="ECO:0000256" key="18">
    <source>
        <dbReference type="RuleBase" id="RU003938"/>
    </source>
</evidence>
<evidence type="ECO:0000256" key="12">
    <source>
        <dbReference type="ARBA" id="ARBA00022695"/>
    </source>
</evidence>
<feature type="transmembrane region" description="Helical" evidence="19">
    <location>
        <begin position="6"/>
        <end position="36"/>
    </location>
</feature>
<keyword evidence="21" id="KW-1185">Reference proteome</keyword>
<evidence type="ECO:0000256" key="13">
    <source>
        <dbReference type="ARBA" id="ARBA00022989"/>
    </source>
</evidence>
<feature type="transmembrane region" description="Helical" evidence="19">
    <location>
        <begin position="180"/>
        <end position="198"/>
    </location>
</feature>
<comment type="catalytic activity">
    <reaction evidence="1 18">
        <text>a 1,2-diacyl-sn-glycero-3-phosphate + CTP + H(+) = a CDP-1,2-diacyl-sn-glycerol + diphosphate</text>
        <dbReference type="Rhea" id="RHEA:16229"/>
        <dbReference type="ChEBI" id="CHEBI:15378"/>
        <dbReference type="ChEBI" id="CHEBI:33019"/>
        <dbReference type="ChEBI" id="CHEBI:37563"/>
        <dbReference type="ChEBI" id="CHEBI:58332"/>
        <dbReference type="ChEBI" id="CHEBI:58608"/>
        <dbReference type="EC" id="2.7.7.41"/>
    </reaction>
</comment>
<accession>A0A127VIG1</accession>
<protein>
    <recommendedName>
        <fullName evidence="7 18">Phosphatidate cytidylyltransferase</fullName>
        <ecNumber evidence="6 18">2.7.7.41</ecNumber>
    </recommendedName>
</protein>
<evidence type="ECO:0000256" key="19">
    <source>
        <dbReference type="SAM" id="Phobius"/>
    </source>
</evidence>
<evidence type="ECO:0000256" key="11">
    <source>
        <dbReference type="ARBA" id="ARBA00022692"/>
    </source>
</evidence>
<keyword evidence="9" id="KW-0444">Lipid biosynthesis</keyword>
<proteinExistence type="inferred from homology"/>
<evidence type="ECO:0000256" key="9">
    <source>
        <dbReference type="ARBA" id="ARBA00022516"/>
    </source>
</evidence>
<keyword evidence="11 18" id="KW-0812">Transmembrane</keyword>
<comment type="similarity">
    <text evidence="5 18">Belongs to the CDS family.</text>
</comment>
<evidence type="ECO:0000256" key="6">
    <source>
        <dbReference type="ARBA" id="ARBA00012487"/>
    </source>
</evidence>
<dbReference type="UniPathway" id="UPA00557">
    <property type="reaction ID" value="UER00614"/>
</dbReference>
<dbReference type="PATRIC" id="fig|188932.3.peg.4361"/>
<evidence type="ECO:0000256" key="10">
    <source>
        <dbReference type="ARBA" id="ARBA00022679"/>
    </source>
</evidence>
<dbReference type="AlphaFoldDB" id="A0A127VIG1"/>
<sequence>MKTRAITAFFFTIVMLGSIFLGAVTFTFFYLFLSVFSLAEFYKLIKTSGIRPHRNIGLVVSAFIFLITAGYHLYQFDTKYLLLLIPLVSAVFLGELYKKDKIPFGNIAYTFVGFVYVTVPFCFFYSLAFIQDFKTHNYHLPLAFLLLLWASDTGAYLFGRKLGSHKLFERHSPKKTWEGFFGGMLTSVLVSFVISLFFTEIPFLVWAGMAVLIVSFGTLGDLVESMLKRSLNAKDSGTLLPGHGGLLDRFDGLLIAAPVVFAYLYLVLN</sequence>
<feature type="transmembrane region" description="Helical" evidence="19">
    <location>
        <begin position="204"/>
        <end position="223"/>
    </location>
</feature>
<comment type="pathway">
    <text evidence="3 18">Phospholipid metabolism; CDP-diacylglycerol biosynthesis; CDP-diacylglycerol from sn-glycerol 3-phosphate: step 3/3.</text>
</comment>
<dbReference type="PROSITE" id="PS01315">
    <property type="entry name" value="CDS"/>
    <property type="match status" value="1"/>
</dbReference>
<feature type="transmembrane region" description="Helical" evidence="19">
    <location>
        <begin position="109"/>
        <end position="130"/>
    </location>
</feature>
<dbReference type="GO" id="GO:0016024">
    <property type="term" value="P:CDP-diacylglycerol biosynthetic process"/>
    <property type="evidence" value="ECO:0007669"/>
    <property type="project" value="UniProtKB-UniPathway"/>
</dbReference>
<dbReference type="Pfam" id="PF01148">
    <property type="entry name" value="CTP_transf_1"/>
    <property type="match status" value="1"/>
</dbReference>
<keyword evidence="17" id="KW-1208">Phospholipid metabolism</keyword>
<keyword evidence="13 19" id="KW-1133">Transmembrane helix</keyword>
<organism evidence="20 21">
    <name type="scientific">Pedobacter cryoconitis</name>
    <dbReference type="NCBI Taxonomy" id="188932"/>
    <lineage>
        <taxon>Bacteria</taxon>
        <taxon>Pseudomonadati</taxon>
        <taxon>Bacteroidota</taxon>
        <taxon>Sphingobacteriia</taxon>
        <taxon>Sphingobacteriales</taxon>
        <taxon>Sphingobacteriaceae</taxon>
        <taxon>Pedobacter</taxon>
    </lineage>
</organism>
<dbReference type="Proteomes" id="UP000071561">
    <property type="component" value="Chromosome"/>
</dbReference>
<dbReference type="OrthoDB" id="9799199at2"/>
<evidence type="ECO:0000256" key="16">
    <source>
        <dbReference type="ARBA" id="ARBA00023209"/>
    </source>
</evidence>
<evidence type="ECO:0000256" key="8">
    <source>
        <dbReference type="ARBA" id="ARBA00022475"/>
    </source>
</evidence>
<dbReference type="PANTHER" id="PTHR46382:SF1">
    <property type="entry name" value="PHOSPHATIDATE CYTIDYLYLTRANSFERASE"/>
    <property type="match status" value="1"/>
</dbReference>
<gene>
    <name evidence="20" type="ORF">AY601_4203</name>
</gene>
<evidence type="ECO:0000256" key="5">
    <source>
        <dbReference type="ARBA" id="ARBA00010185"/>
    </source>
</evidence>
<keyword evidence="14" id="KW-0443">Lipid metabolism</keyword>
<keyword evidence="16" id="KW-0594">Phospholipid biosynthesis</keyword>
<name>A0A127VIG1_9SPHI</name>
<evidence type="ECO:0000256" key="2">
    <source>
        <dbReference type="ARBA" id="ARBA00004651"/>
    </source>
</evidence>
<comment type="pathway">
    <text evidence="4">Lipid metabolism.</text>
</comment>
<feature type="transmembrane region" description="Helical" evidence="19">
    <location>
        <begin position="80"/>
        <end position="97"/>
    </location>
</feature>
<feature type="transmembrane region" description="Helical" evidence="19">
    <location>
        <begin position="56"/>
        <end position="74"/>
    </location>
</feature>
<evidence type="ECO:0000256" key="15">
    <source>
        <dbReference type="ARBA" id="ARBA00023136"/>
    </source>
</evidence>
<dbReference type="PANTHER" id="PTHR46382">
    <property type="entry name" value="PHOSPHATIDATE CYTIDYLYLTRANSFERASE"/>
    <property type="match status" value="1"/>
</dbReference>
<evidence type="ECO:0000256" key="7">
    <source>
        <dbReference type="ARBA" id="ARBA00019373"/>
    </source>
</evidence>
<dbReference type="InterPro" id="IPR000374">
    <property type="entry name" value="PC_trans"/>
</dbReference>
<feature type="transmembrane region" description="Helical" evidence="19">
    <location>
        <begin position="250"/>
        <end position="268"/>
    </location>
</feature>
<dbReference type="GO" id="GO:0004605">
    <property type="term" value="F:phosphatidate cytidylyltransferase activity"/>
    <property type="evidence" value="ECO:0007669"/>
    <property type="project" value="UniProtKB-EC"/>
</dbReference>